<dbReference type="GeneID" id="89230647"/>
<dbReference type="Pfam" id="PF05168">
    <property type="entry name" value="HEPN"/>
    <property type="match status" value="1"/>
</dbReference>
<dbReference type="AlphaFoldDB" id="A0AA96V3Q5"/>
<dbReference type="RefSeq" id="WP_338102319.1">
    <property type="nucleotide sequence ID" value="NZ_CP131060.1"/>
</dbReference>
<protein>
    <recommendedName>
        <fullName evidence="1">HEPN domain-containing protein</fullName>
    </recommendedName>
</protein>
<dbReference type="Proteomes" id="UP001303587">
    <property type="component" value="Chromosome"/>
</dbReference>
<gene>
    <name evidence="2" type="ORF">MsAc7_15510</name>
</gene>
<evidence type="ECO:0000313" key="3">
    <source>
        <dbReference type="Proteomes" id="UP001303587"/>
    </source>
</evidence>
<evidence type="ECO:0000259" key="1">
    <source>
        <dbReference type="Pfam" id="PF05168"/>
    </source>
</evidence>
<dbReference type="Gene3D" id="1.20.120.330">
    <property type="entry name" value="Nucleotidyltransferases domain 2"/>
    <property type="match status" value="1"/>
</dbReference>
<organism evidence="2 3">
    <name type="scientific">Methanolapillus millepedarum</name>
    <dbReference type="NCBI Taxonomy" id="3028296"/>
    <lineage>
        <taxon>Archaea</taxon>
        <taxon>Methanobacteriati</taxon>
        <taxon>Methanobacteriota</taxon>
        <taxon>Stenosarchaea group</taxon>
        <taxon>Methanomicrobia</taxon>
        <taxon>Methanosarcinales</taxon>
        <taxon>Methanosarcinaceae</taxon>
        <taxon>Methanolapillus</taxon>
    </lineage>
</organism>
<dbReference type="EMBL" id="CP131060">
    <property type="protein sequence ID" value="WNY25979.1"/>
    <property type="molecule type" value="Genomic_DNA"/>
</dbReference>
<evidence type="ECO:0000313" key="2">
    <source>
        <dbReference type="EMBL" id="WNY25979.1"/>
    </source>
</evidence>
<name>A0AA96V3Q5_9EURY</name>
<reference evidence="2 3" key="1">
    <citation type="submission" date="2023-07" db="EMBL/GenBank/DDBJ databases">
        <title>Closed genoem sequence of Methanosarcinaceae archaeon Ac7.</title>
        <authorList>
            <person name="Poehlein A."/>
            <person name="Protasov E."/>
            <person name="Platt K."/>
            <person name="Reeh H."/>
            <person name="Daniel R."/>
            <person name="Brune A."/>
        </authorList>
    </citation>
    <scope>NUCLEOTIDE SEQUENCE [LARGE SCALE GENOMIC DNA]</scope>
    <source>
        <strain evidence="2 3">Ac7</strain>
    </source>
</reference>
<accession>A0AA96V3Q5</accession>
<feature type="domain" description="HEPN" evidence="1">
    <location>
        <begin position="25"/>
        <end position="136"/>
    </location>
</feature>
<keyword evidence="3" id="KW-1185">Reference proteome</keyword>
<proteinExistence type="predicted"/>
<dbReference type="InterPro" id="IPR007842">
    <property type="entry name" value="HEPN_dom"/>
</dbReference>
<sequence>MGKNIKGQDLQSDFKPIHFLYISKYLFKVAQNDCPIPDSAYRSAISRAYYAAFLEARSYAANRMDFSSSKTGKDHTILANFYKKSKEHSVQDIGDYLFKLKKWRLISDYDIPAEYSVPIKEQAKDAILHSIQIFSKLRSMN</sequence>